<accession>A0ABN8ZJJ2</accession>
<gene>
    <name evidence="1" type="ORF">MRATA1EN1_LOCUS22896</name>
</gene>
<name>A0ABN8ZJJ2_RANTA</name>
<keyword evidence="2" id="KW-1185">Reference proteome</keyword>
<evidence type="ECO:0000313" key="1">
    <source>
        <dbReference type="EMBL" id="CAI9173934.1"/>
    </source>
</evidence>
<evidence type="ECO:0000313" key="2">
    <source>
        <dbReference type="Proteomes" id="UP001176941"/>
    </source>
</evidence>
<sequence>MDLMGTALGVAGPPAWVWSPGAGEGEVSPKTQGMVVTQAVLGCRLVLDDGAIEDIEHTVSFECMHDGACGRHEVNTDAYTRLAAPPHCWKVLSASRPPVKRSWAAGTRGSA</sequence>
<reference evidence="1" key="1">
    <citation type="submission" date="2023-04" db="EMBL/GenBank/DDBJ databases">
        <authorList>
            <consortium name="ELIXIR-Norway"/>
        </authorList>
    </citation>
    <scope>NUCLEOTIDE SEQUENCE [LARGE SCALE GENOMIC DNA]</scope>
</reference>
<dbReference type="Proteomes" id="UP001176941">
    <property type="component" value="Chromosome 4"/>
</dbReference>
<organism evidence="1 2">
    <name type="scientific">Rangifer tarandus platyrhynchus</name>
    <name type="common">Svalbard reindeer</name>
    <dbReference type="NCBI Taxonomy" id="3082113"/>
    <lineage>
        <taxon>Eukaryota</taxon>
        <taxon>Metazoa</taxon>
        <taxon>Chordata</taxon>
        <taxon>Craniata</taxon>
        <taxon>Vertebrata</taxon>
        <taxon>Euteleostomi</taxon>
        <taxon>Mammalia</taxon>
        <taxon>Eutheria</taxon>
        <taxon>Laurasiatheria</taxon>
        <taxon>Artiodactyla</taxon>
        <taxon>Ruminantia</taxon>
        <taxon>Pecora</taxon>
        <taxon>Cervidae</taxon>
        <taxon>Odocoileinae</taxon>
        <taxon>Rangifer</taxon>
    </lineage>
</organism>
<dbReference type="EMBL" id="OX459940">
    <property type="protein sequence ID" value="CAI9173934.1"/>
    <property type="molecule type" value="Genomic_DNA"/>
</dbReference>
<proteinExistence type="predicted"/>
<protein>
    <submittedName>
        <fullName evidence="1">Uncharacterized protein</fullName>
    </submittedName>
</protein>